<reference evidence="1 2" key="1">
    <citation type="journal article" date="2019" name="Sci. Rep.">
        <title>Orb-weaving spider Araneus ventricosus genome elucidates the spidroin gene catalogue.</title>
        <authorList>
            <person name="Kono N."/>
            <person name="Nakamura H."/>
            <person name="Ohtoshi R."/>
            <person name="Moran D.A.P."/>
            <person name="Shinohara A."/>
            <person name="Yoshida Y."/>
            <person name="Fujiwara M."/>
            <person name="Mori M."/>
            <person name="Tomita M."/>
            <person name="Arakawa K."/>
        </authorList>
    </citation>
    <scope>NUCLEOTIDE SEQUENCE [LARGE SCALE GENOMIC DNA]</scope>
</reference>
<evidence type="ECO:0000313" key="1">
    <source>
        <dbReference type="EMBL" id="GBL82316.1"/>
    </source>
</evidence>
<gene>
    <name evidence="1" type="ORF">AVEN_252481_1</name>
</gene>
<dbReference type="Proteomes" id="UP000499080">
    <property type="component" value="Unassembled WGS sequence"/>
</dbReference>
<accession>A0A4Y2AT63</accession>
<protein>
    <submittedName>
        <fullName evidence="1">Uncharacterized protein</fullName>
    </submittedName>
</protein>
<keyword evidence="2" id="KW-1185">Reference proteome</keyword>
<comment type="caution">
    <text evidence="1">The sequence shown here is derived from an EMBL/GenBank/DDBJ whole genome shotgun (WGS) entry which is preliminary data.</text>
</comment>
<organism evidence="1 2">
    <name type="scientific">Araneus ventricosus</name>
    <name type="common">Orbweaver spider</name>
    <name type="synonym">Epeira ventricosa</name>
    <dbReference type="NCBI Taxonomy" id="182803"/>
    <lineage>
        <taxon>Eukaryota</taxon>
        <taxon>Metazoa</taxon>
        <taxon>Ecdysozoa</taxon>
        <taxon>Arthropoda</taxon>
        <taxon>Chelicerata</taxon>
        <taxon>Arachnida</taxon>
        <taxon>Araneae</taxon>
        <taxon>Araneomorphae</taxon>
        <taxon>Entelegynae</taxon>
        <taxon>Araneoidea</taxon>
        <taxon>Araneidae</taxon>
        <taxon>Araneus</taxon>
    </lineage>
</organism>
<name>A0A4Y2AT63_ARAVE</name>
<proteinExistence type="predicted"/>
<dbReference type="EMBL" id="BGPR01000028">
    <property type="protein sequence ID" value="GBL82316.1"/>
    <property type="molecule type" value="Genomic_DNA"/>
</dbReference>
<dbReference type="AlphaFoldDB" id="A0A4Y2AT63"/>
<evidence type="ECO:0000313" key="2">
    <source>
        <dbReference type="Proteomes" id="UP000499080"/>
    </source>
</evidence>
<sequence>MPGDEVIGDSFQTFLFEVWRWLPHMPRHCEGTLRGIVKCHARSTTTALIAVREAKSSEVGREKAMFREDNTISSPVSESLHYATKLNTKHTILWKYTRKSREEHSRRFRFL</sequence>